<keyword evidence="5" id="KW-0498">Mitosis</keyword>
<dbReference type="OrthoDB" id="27187at2759"/>
<dbReference type="GO" id="GO:0007076">
    <property type="term" value="P:mitotic chromosome condensation"/>
    <property type="evidence" value="ECO:0007669"/>
    <property type="project" value="InterPro"/>
</dbReference>
<keyword evidence="6" id="KW-0226">DNA condensation</keyword>
<feature type="compositionally biased region" description="Low complexity" evidence="8">
    <location>
        <begin position="21"/>
        <end position="40"/>
    </location>
</feature>
<evidence type="ECO:0000256" key="2">
    <source>
        <dbReference type="ARBA" id="ARBA00006533"/>
    </source>
</evidence>
<feature type="compositionally biased region" description="Polar residues" evidence="8">
    <location>
        <begin position="1"/>
        <end position="10"/>
    </location>
</feature>
<dbReference type="InterPro" id="IPR011989">
    <property type="entry name" value="ARM-like"/>
</dbReference>
<dbReference type="PANTHER" id="PTHR14418">
    <property type="entry name" value="CONDENSIN COMPLEX SUBUNIT 3-RELATED"/>
    <property type="match status" value="1"/>
</dbReference>
<feature type="compositionally biased region" description="Acidic residues" evidence="8">
    <location>
        <begin position="511"/>
        <end position="533"/>
    </location>
</feature>
<keyword evidence="7" id="KW-0131">Cell cycle</keyword>
<dbReference type="Proteomes" id="UP000823405">
    <property type="component" value="Unassembled WGS sequence"/>
</dbReference>
<feature type="compositionally biased region" description="Acidic residues" evidence="8">
    <location>
        <begin position="996"/>
        <end position="1006"/>
    </location>
</feature>
<evidence type="ECO:0000256" key="6">
    <source>
        <dbReference type="ARBA" id="ARBA00023067"/>
    </source>
</evidence>
<proteinExistence type="inferred from homology"/>
<name>A0A9P6ULH2_9FUNG</name>
<evidence type="ECO:0000256" key="8">
    <source>
        <dbReference type="SAM" id="MobiDB-lite"/>
    </source>
</evidence>
<feature type="region of interest" description="Disordered" evidence="8">
    <location>
        <begin position="1"/>
        <end position="53"/>
    </location>
</feature>
<feature type="compositionally biased region" description="Basic and acidic residues" evidence="8">
    <location>
        <begin position="960"/>
        <end position="971"/>
    </location>
</feature>
<keyword evidence="4" id="KW-0132">Cell division</keyword>
<dbReference type="GO" id="GO:0000793">
    <property type="term" value="C:condensed chromosome"/>
    <property type="evidence" value="ECO:0007669"/>
    <property type="project" value="TreeGrafter"/>
</dbReference>
<dbReference type="InterPro" id="IPR025977">
    <property type="entry name" value="Cnd3_C"/>
</dbReference>
<dbReference type="GO" id="GO:0051301">
    <property type="term" value="P:cell division"/>
    <property type="evidence" value="ECO:0007669"/>
    <property type="project" value="UniProtKB-KW"/>
</dbReference>
<evidence type="ECO:0000313" key="10">
    <source>
        <dbReference type="EMBL" id="KAG0310275.1"/>
    </source>
</evidence>
<sequence length="1006" mass="113782">MARPKNQANVEASEGAGTGAGSSTSTASATAATTKPTATKKSSKSRKQKQPVLETLRTVVPNIFQECQKSAANHRKNAIMLRKIQEQCAESAGENGEEAFNNEFIRNLNVVLAIKKVDTTADRVVQFVSTFILCTCEKDRKPEAENKDEEDEDEDEESSISATFVEHLMRHLLKGITVKEKLVRVRCCKLIALSINSVGALENDLYVELQESLMERAHDKESQVRVQALFALSKMQGNGEEEDEDSEEGGTIIKEFLNLLQHDPAAEVRRSAIFNIAQSKATLPYILERARDTDTYNRRAVFTKPMSEIRDFHDGVKKACTKMLATKWIHQADDNLLEFLERLDVMGSSVAEDVLNAFFDYRGDIIDALVFNDIFWVNLTVESSFLVRVFTEFCRRKDDDAQFDKVVPEVVRHAFYIQKYSNIMQQAEEEDRPEAEFIVTQLLMIARLLDYADEIGRRKMFGLLREMLLLNDLPDKHLECIVETMRKISLNEKDFTRIIIEIISDLRESTEADQEDATNQFDAEDDDSPDDQTMDLSDPDASRKRKLSAVDKPRRNSSAAVVDEADQARKELDIMLNKVRCLTITKFMLERTSEHLQESSYMFGLLNQLVIPALGMQEEVMQDLGLQCLGLICSLEKNLAQDNMDLFLTCVFAENATTHLHVLSLKIVFDLILTFGLGAMSSQITEERIKADLKTTLESDAPEVQAVAVEGIAKLMLTKVLRDAEILRTLIILYFDPATAKNNHLRQCLSYFLQVYFHSSYDNQVMLSEMTVPILIQLIEMQQEAKSEMPTPVNMSQQLFEWCEPRRGLEADPDKGLVNKNIDYGLQANIAIELVKAMFSEAPYVRKYLPNILHKIPLDDDAGEIRLKKLTLLIGNLKTKRPIVEPMSKKNLMTVEKNILKMFDEAPEALGDDELAKLAELTEEISFVDKFVAPAEERREVVSVAKGRKPRAKNAAPKAKVNDDKLKRMMDEVDALLESSSSEKEDTQGGDSASDVYDDDDNDDDF</sequence>
<feature type="domain" description="Nuclear condensin complex subunit 3 C-terminal" evidence="9">
    <location>
        <begin position="580"/>
        <end position="857"/>
    </location>
</feature>
<dbReference type="Gene3D" id="1.25.10.10">
    <property type="entry name" value="Leucine-rich Repeat Variant"/>
    <property type="match status" value="1"/>
</dbReference>
<evidence type="ECO:0000256" key="1">
    <source>
        <dbReference type="ARBA" id="ARBA00004286"/>
    </source>
</evidence>
<comment type="similarity">
    <text evidence="2">Belongs to the CND3 (condensin subunit 3) family.</text>
</comment>
<reference evidence="10" key="1">
    <citation type="journal article" date="2020" name="Fungal Divers.">
        <title>Resolving the Mortierellaceae phylogeny through synthesis of multi-gene phylogenetics and phylogenomics.</title>
        <authorList>
            <person name="Vandepol N."/>
            <person name="Liber J."/>
            <person name="Desiro A."/>
            <person name="Na H."/>
            <person name="Kennedy M."/>
            <person name="Barry K."/>
            <person name="Grigoriev I.V."/>
            <person name="Miller A.N."/>
            <person name="O'Donnell K."/>
            <person name="Stajich J.E."/>
            <person name="Bonito G."/>
        </authorList>
    </citation>
    <scope>NUCLEOTIDE SEQUENCE</scope>
    <source>
        <strain evidence="10">NVP60</strain>
    </source>
</reference>
<dbReference type="EMBL" id="JAAAIN010000860">
    <property type="protein sequence ID" value="KAG0310275.1"/>
    <property type="molecule type" value="Genomic_DNA"/>
</dbReference>
<dbReference type="AlphaFoldDB" id="A0A9P6ULH2"/>
<dbReference type="SUPFAM" id="SSF48371">
    <property type="entry name" value="ARM repeat"/>
    <property type="match status" value="1"/>
</dbReference>
<accession>A0A9P6ULH2</accession>
<dbReference type="InterPro" id="IPR027165">
    <property type="entry name" value="CND3"/>
</dbReference>
<dbReference type="PANTHER" id="PTHR14418:SF5">
    <property type="entry name" value="CONDENSIN COMPLEX SUBUNIT 3"/>
    <property type="match status" value="1"/>
</dbReference>
<protein>
    <recommendedName>
        <fullName evidence="9">Nuclear condensin complex subunit 3 C-terminal domain-containing protein</fullName>
    </recommendedName>
</protein>
<evidence type="ECO:0000256" key="3">
    <source>
        <dbReference type="ARBA" id="ARBA00022454"/>
    </source>
</evidence>
<dbReference type="Pfam" id="PF12719">
    <property type="entry name" value="Cnd3"/>
    <property type="match status" value="1"/>
</dbReference>
<evidence type="ECO:0000256" key="7">
    <source>
        <dbReference type="ARBA" id="ARBA00023306"/>
    </source>
</evidence>
<comment type="caution">
    <text evidence="10">The sequence shown here is derived from an EMBL/GenBank/DDBJ whole genome shotgun (WGS) entry which is preliminary data.</text>
</comment>
<feature type="region of interest" description="Disordered" evidence="8">
    <location>
        <begin position="510"/>
        <end position="562"/>
    </location>
</feature>
<gene>
    <name evidence="10" type="ORF">BGZ97_012679</name>
</gene>
<evidence type="ECO:0000256" key="5">
    <source>
        <dbReference type="ARBA" id="ARBA00022776"/>
    </source>
</evidence>
<evidence type="ECO:0000256" key="4">
    <source>
        <dbReference type="ARBA" id="ARBA00022618"/>
    </source>
</evidence>
<feature type="region of interest" description="Disordered" evidence="8">
    <location>
        <begin position="943"/>
        <end position="1006"/>
    </location>
</feature>
<comment type="subcellular location">
    <subcellularLocation>
        <location evidence="1">Chromosome</location>
    </subcellularLocation>
</comment>
<dbReference type="GO" id="GO:0000796">
    <property type="term" value="C:condensin complex"/>
    <property type="evidence" value="ECO:0007669"/>
    <property type="project" value="InterPro"/>
</dbReference>
<keyword evidence="11" id="KW-1185">Reference proteome</keyword>
<keyword evidence="3" id="KW-0158">Chromosome</keyword>
<organism evidence="10 11">
    <name type="scientific">Linnemannia gamsii</name>
    <dbReference type="NCBI Taxonomy" id="64522"/>
    <lineage>
        <taxon>Eukaryota</taxon>
        <taxon>Fungi</taxon>
        <taxon>Fungi incertae sedis</taxon>
        <taxon>Mucoromycota</taxon>
        <taxon>Mortierellomycotina</taxon>
        <taxon>Mortierellomycetes</taxon>
        <taxon>Mortierellales</taxon>
        <taxon>Mortierellaceae</taxon>
        <taxon>Linnemannia</taxon>
    </lineage>
</organism>
<evidence type="ECO:0000259" key="9">
    <source>
        <dbReference type="Pfam" id="PF12719"/>
    </source>
</evidence>
<dbReference type="InterPro" id="IPR016024">
    <property type="entry name" value="ARM-type_fold"/>
</dbReference>
<evidence type="ECO:0000313" key="11">
    <source>
        <dbReference type="Proteomes" id="UP000823405"/>
    </source>
</evidence>